<protein>
    <submittedName>
        <fullName evidence="1">Uncharacterized protein</fullName>
    </submittedName>
</protein>
<accession>A0AAV9ZKH5</accession>
<proteinExistence type="predicted"/>
<evidence type="ECO:0000313" key="1">
    <source>
        <dbReference type="EMBL" id="KAK6984746.1"/>
    </source>
</evidence>
<organism evidence="1 2">
    <name type="scientific">Favolaschia claudopus</name>
    <dbReference type="NCBI Taxonomy" id="2862362"/>
    <lineage>
        <taxon>Eukaryota</taxon>
        <taxon>Fungi</taxon>
        <taxon>Dikarya</taxon>
        <taxon>Basidiomycota</taxon>
        <taxon>Agaricomycotina</taxon>
        <taxon>Agaricomycetes</taxon>
        <taxon>Agaricomycetidae</taxon>
        <taxon>Agaricales</taxon>
        <taxon>Marasmiineae</taxon>
        <taxon>Mycenaceae</taxon>
        <taxon>Favolaschia</taxon>
    </lineage>
</organism>
<reference evidence="1 2" key="1">
    <citation type="journal article" date="2024" name="J Genomics">
        <title>Draft genome sequencing and assembly of Favolaschia claudopus CIRM-BRFM 2984 isolated from oak limbs.</title>
        <authorList>
            <person name="Navarro D."/>
            <person name="Drula E."/>
            <person name="Chaduli D."/>
            <person name="Cazenave R."/>
            <person name="Ahrendt S."/>
            <person name="Wang J."/>
            <person name="Lipzen A."/>
            <person name="Daum C."/>
            <person name="Barry K."/>
            <person name="Grigoriev I.V."/>
            <person name="Favel A."/>
            <person name="Rosso M.N."/>
            <person name="Martin F."/>
        </authorList>
    </citation>
    <scope>NUCLEOTIDE SEQUENCE [LARGE SCALE GENOMIC DNA]</scope>
    <source>
        <strain evidence="1 2">CIRM-BRFM 2984</strain>
    </source>
</reference>
<gene>
    <name evidence="1" type="ORF">R3P38DRAFT_3231441</name>
</gene>
<dbReference type="AlphaFoldDB" id="A0AAV9ZKH5"/>
<keyword evidence="2" id="KW-1185">Reference proteome</keyword>
<comment type="caution">
    <text evidence="1">The sequence shown here is derived from an EMBL/GenBank/DDBJ whole genome shotgun (WGS) entry which is preliminary data.</text>
</comment>
<evidence type="ECO:0000313" key="2">
    <source>
        <dbReference type="Proteomes" id="UP001362999"/>
    </source>
</evidence>
<name>A0AAV9ZKH5_9AGAR</name>
<dbReference type="EMBL" id="JAWWNJ010000135">
    <property type="protein sequence ID" value="KAK6984746.1"/>
    <property type="molecule type" value="Genomic_DNA"/>
</dbReference>
<dbReference type="Proteomes" id="UP001362999">
    <property type="component" value="Unassembled WGS sequence"/>
</dbReference>
<sequence>MTGILFIPLPHSRWRRLQRKRTFTHRWRIGKWRAPLAAAVSILFARTFYKCGTSIFKILRLSLDIKRREAAVSDREVDSQDWGATKGGIRRWKRKKNPVRTHSEGVIVASPSSWNEYLLDNHTTSLSLCFPLRRQRLRSTVKAISRQSSSRLPLSCKYPTLPFKIDATPCLLLSQSSTLERV</sequence>